<evidence type="ECO:0000256" key="3">
    <source>
        <dbReference type="ARBA" id="ARBA00023125"/>
    </source>
</evidence>
<dbReference type="AlphaFoldDB" id="A0A7C9PJT0"/>
<dbReference type="PROSITE" id="PS50931">
    <property type="entry name" value="HTH_LYSR"/>
    <property type="match status" value="1"/>
</dbReference>
<dbReference type="Proteomes" id="UP000484255">
    <property type="component" value="Unassembled WGS sequence"/>
</dbReference>
<evidence type="ECO:0000313" key="6">
    <source>
        <dbReference type="EMBL" id="NDY93797.1"/>
    </source>
</evidence>
<dbReference type="PANTHER" id="PTHR30537">
    <property type="entry name" value="HTH-TYPE TRANSCRIPTIONAL REGULATOR"/>
    <property type="match status" value="1"/>
</dbReference>
<reference evidence="6 7" key="1">
    <citation type="submission" date="2020-02" db="EMBL/GenBank/DDBJ databases">
        <title>Ideonella bacterium strain TBM-1.</title>
        <authorList>
            <person name="Chen W.-M."/>
        </authorList>
    </citation>
    <scope>NUCLEOTIDE SEQUENCE [LARGE SCALE GENOMIC DNA]</scope>
    <source>
        <strain evidence="6 7">TBM-1</strain>
    </source>
</reference>
<dbReference type="SUPFAM" id="SSF46785">
    <property type="entry name" value="Winged helix' DNA-binding domain"/>
    <property type="match status" value="1"/>
</dbReference>
<dbReference type="EMBL" id="JAAGOH010000048">
    <property type="protein sequence ID" value="NDY93797.1"/>
    <property type="molecule type" value="Genomic_DNA"/>
</dbReference>
<sequence length="321" mass="34517">MDRFMEMKAFVAVVEAGSFVGGAQALALSNSVVSRLVADLERRLGVRLLQRTTRRLSLTREGEQFHLRCREVLASLEAAEAEAGAQAGQAIGLLRLNVPVSFGMHHLAPLWPQFMARHPQVTLEVTLADRVVDLVEEGYDLAVRIARLPNSSLVSRALTSTRLVLCASPEYLARHGTPQHPQDLAQHSVFAYTLLSTGEHWEFTGPEGPVSVRVQPRLRSNSGDTCTTAALAHQGLVMQPSFMVWPALCSGALVEVLPQYRGLTLGVHAVLPSRLQQTTRVRALVAFLVEAFQDAPWADPAGLAAASASMAATAGGTTTGA</sequence>
<keyword evidence="3" id="KW-0238">DNA-binding</keyword>
<keyword evidence="7" id="KW-1185">Reference proteome</keyword>
<organism evidence="6 7">
    <name type="scientific">Ideonella livida</name>
    <dbReference type="NCBI Taxonomy" id="2707176"/>
    <lineage>
        <taxon>Bacteria</taxon>
        <taxon>Pseudomonadati</taxon>
        <taxon>Pseudomonadota</taxon>
        <taxon>Betaproteobacteria</taxon>
        <taxon>Burkholderiales</taxon>
        <taxon>Sphaerotilaceae</taxon>
        <taxon>Ideonella</taxon>
    </lineage>
</organism>
<gene>
    <name evidence="6" type="ORF">G3A44_21640</name>
</gene>
<dbReference type="FunFam" id="1.10.10.10:FF:000001">
    <property type="entry name" value="LysR family transcriptional regulator"/>
    <property type="match status" value="1"/>
</dbReference>
<dbReference type="Gene3D" id="1.10.10.10">
    <property type="entry name" value="Winged helix-like DNA-binding domain superfamily/Winged helix DNA-binding domain"/>
    <property type="match status" value="1"/>
</dbReference>
<protein>
    <submittedName>
        <fullName evidence="6">LysR family transcriptional regulator</fullName>
    </submittedName>
</protein>
<evidence type="ECO:0000256" key="2">
    <source>
        <dbReference type="ARBA" id="ARBA00023015"/>
    </source>
</evidence>
<dbReference type="InterPro" id="IPR036388">
    <property type="entry name" value="WH-like_DNA-bd_sf"/>
</dbReference>
<comment type="similarity">
    <text evidence="1">Belongs to the LysR transcriptional regulatory family.</text>
</comment>
<dbReference type="Pfam" id="PF03466">
    <property type="entry name" value="LysR_substrate"/>
    <property type="match status" value="1"/>
</dbReference>
<evidence type="ECO:0000259" key="5">
    <source>
        <dbReference type="PROSITE" id="PS50931"/>
    </source>
</evidence>
<accession>A0A7C9PJT0</accession>
<evidence type="ECO:0000313" key="7">
    <source>
        <dbReference type="Proteomes" id="UP000484255"/>
    </source>
</evidence>
<keyword evidence="2" id="KW-0805">Transcription regulation</keyword>
<feature type="domain" description="HTH lysR-type" evidence="5">
    <location>
        <begin position="1"/>
        <end position="59"/>
    </location>
</feature>
<comment type="caution">
    <text evidence="6">The sequence shown here is derived from an EMBL/GenBank/DDBJ whole genome shotgun (WGS) entry which is preliminary data.</text>
</comment>
<evidence type="ECO:0000256" key="1">
    <source>
        <dbReference type="ARBA" id="ARBA00009437"/>
    </source>
</evidence>
<dbReference type="InterPro" id="IPR005119">
    <property type="entry name" value="LysR_subst-bd"/>
</dbReference>
<dbReference type="FunFam" id="3.40.190.290:FF:000001">
    <property type="entry name" value="Transcriptional regulator, LysR family"/>
    <property type="match status" value="1"/>
</dbReference>
<dbReference type="Gene3D" id="3.40.190.290">
    <property type="match status" value="1"/>
</dbReference>
<dbReference type="Pfam" id="PF00126">
    <property type="entry name" value="HTH_1"/>
    <property type="match status" value="1"/>
</dbReference>
<keyword evidence="4" id="KW-0804">Transcription</keyword>
<dbReference type="CDD" id="cd08422">
    <property type="entry name" value="PBP2_CrgA_like"/>
    <property type="match status" value="1"/>
</dbReference>
<evidence type="ECO:0000256" key="4">
    <source>
        <dbReference type="ARBA" id="ARBA00023163"/>
    </source>
</evidence>
<dbReference type="InterPro" id="IPR036390">
    <property type="entry name" value="WH_DNA-bd_sf"/>
</dbReference>
<dbReference type="InterPro" id="IPR058163">
    <property type="entry name" value="LysR-type_TF_proteobact-type"/>
</dbReference>
<dbReference type="SUPFAM" id="SSF53850">
    <property type="entry name" value="Periplasmic binding protein-like II"/>
    <property type="match status" value="1"/>
</dbReference>
<proteinExistence type="inferred from homology"/>
<dbReference type="GO" id="GO:0043565">
    <property type="term" value="F:sequence-specific DNA binding"/>
    <property type="evidence" value="ECO:0007669"/>
    <property type="project" value="TreeGrafter"/>
</dbReference>
<dbReference type="InterPro" id="IPR000847">
    <property type="entry name" value="LysR_HTH_N"/>
</dbReference>
<dbReference type="GO" id="GO:0003700">
    <property type="term" value="F:DNA-binding transcription factor activity"/>
    <property type="evidence" value="ECO:0007669"/>
    <property type="project" value="InterPro"/>
</dbReference>
<dbReference type="GO" id="GO:0006351">
    <property type="term" value="P:DNA-templated transcription"/>
    <property type="evidence" value="ECO:0007669"/>
    <property type="project" value="TreeGrafter"/>
</dbReference>
<dbReference type="PANTHER" id="PTHR30537:SF5">
    <property type="entry name" value="HTH-TYPE TRANSCRIPTIONAL ACTIVATOR TTDR-RELATED"/>
    <property type="match status" value="1"/>
</dbReference>
<name>A0A7C9PJT0_9BURK</name>